<evidence type="ECO:0000256" key="2">
    <source>
        <dbReference type="RuleBase" id="RU364082"/>
    </source>
</evidence>
<keyword evidence="4" id="KW-1185">Reference proteome</keyword>
<sequence>MTAALLKVFITGANGQLGAELANLSINGLDIKGLGRDGLDITSLEQCRHVISEYRPDVIIHCAAYTAVDKAESEPEEAFRINSEGTYNIAASAKECGAKLCYLSTDYVFDGQGKLPYEENDSTNPQSVYGKSKLAGELAVASLLSRYFIVRTSWVFGKYGHNFVHTMLKLANDQQSLKVVSDQIGSPTYSLDLAHFLLQLVQTENYGIYHASNTGSCSWYDFAQAIFKQRALSIKVEPCLTEEFPRPAPRPSYSVLNHGAIHRHGMSDLRPWKEALFHYLYERA</sequence>
<name>A0A3G9JF93_9BACL</name>
<dbReference type="PANTHER" id="PTHR10491:SF4">
    <property type="entry name" value="METHIONINE ADENOSYLTRANSFERASE 2 SUBUNIT BETA"/>
    <property type="match status" value="1"/>
</dbReference>
<comment type="similarity">
    <text evidence="1 2">Belongs to the dTDP-4-dehydrorhamnose reductase family.</text>
</comment>
<reference evidence="3 4" key="1">
    <citation type="submission" date="2018-11" db="EMBL/GenBank/DDBJ databases">
        <title>Complete genome sequence of Paenibacillus baekrokdamisoli strain KCTC 33723.</title>
        <authorList>
            <person name="Kang S.W."/>
            <person name="Lee K.C."/>
            <person name="Kim K.K."/>
            <person name="Kim J.S."/>
            <person name="Kim D.S."/>
            <person name="Ko S.H."/>
            <person name="Yang S.H."/>
            <person name="Lee J.S."/>
        </authorList>
    </citation>
    <scope>NUCLEOTIDE SEQUENCE [LARGE SCALE GENOMIC DNA]</scope>
    <source>
        <strain evidence="3 4">KCTC 33723</strain>
    </source>
</reference>
<dbReference type="EC" id="1.1.1.133" evidence="2"/>
<dbReference type="Gene3D" id="3.90.25.10">
    <property type="entry name" value="UDP-galactose 4-epimerase, domain 1"/>
    <property type="match status" value="1"/>
</dbReference>
<dbReference type="GO" id="GO:0008831">
    <property type="term" value="F:dTDP-4-dehydrorhamnose reductase activity"/>
    <property type="evidence" value="ECO:0007669"/>
    <property type="project" value="UniProtKB-EC"/>
</dbReference>
<dbReference type="EMBL" id="AP019308">
    <property type="protein sequence ID" value="BBH22698.1"/>
    <property type="molecule type" value="Genomic_DNA"/>
</dbReference>
<accession>A0A3G9JF93</accession>
<protein>
    <recommendedName>
        <fullName evidence="2">dTDP-4-dehydrorhamnose reductase</fullName>
        <ecNumber evidence="2">1.1.1.133</ecNumber>
    </recommendedName>
</protein>
<dbReference type="Pfam" id="PF04321">
    <property type="entry name" value="RmlD_sub_bind"/>
    <property type="match status" value="1"/>
</dbReference>
<dbReference type="InterPro" id="IPR029903">
    <property type="entry name" value="RmlD-like-bd"/>
</dbReference>
<gene>
    <name evidence="3" type="ORF">Back11_40430</name>
</gene>
<dbReference type="FunFam" id="3.40.50.720:FF:000159">
    <property type="entry name" value="dTDP-4-dehydrorhamnose reductase"/>
    <property type="match status" value="1"/>
</dbReference>
<dbReference type="InterPro" id="IPR036291">
    <property type="entry name" value="NAD(P)-bd_dom_sf"/>
</dbReference>
<dbReference type="GO" id="GO:0005829">
    <property type="term" value="C:cytosol"/>
    <property type="evidence" value="ECO:0007669"/>
    <property type="project" value="TreeGrafter"/>
</dbReference>
<evidence type="ECO:0000256" key="1">
    <source>
        <dbReference type="ARBA" id="ARBA00010944"/>
    </source>
</evidence>
<comment type="function">
    <text evidence="2">Catalyzes the reduction of dTDP-6-deoxy-L-lyxo-4-hexulose to yield dTDP-L-rhamnose.</text>
</comment>
<organism evidence="3 4">
    <name type="scientific">Paenibacillus baekrokdamisoli</name>
    <dbReference type="NCBI Taxonomy" id="1712516"/>
    <lineage>
        <taxon>Bacteria</taxon>
        <taxon>Bacillati</taxon>
        <taxon>Bacillota</taxon>
        <taxon>Bacilli</taxon>
        <taxon>Bacillales</taxon>
        <taxon>Paenibacillaceae</taxon>
        <taxon>Paenibacillus</taxon>
    </lineage>
</organism>
<dbReference type="Proteomes" id="UP000275368">
    <property type="component" value="Chromosome"/>
</dbReference>
<dbReference type="KEGG" id="pbk:Back11_40430"/>
<dbReference type="InterPro" id="IPR005913">
    <property type="entry name" value="dTDP_dehydrorham_reduct"/>
</dbReference>
<dbReference type="AlphaFoldDB" id="A0A3G9JF93"/>
<dbReference type="GO" id="GO:0019305">
    <property type="term" value="P:dTDP-rhamnose biosynthetic process"/>
    <property type="evidence" value="ECO:0007669"/>
    <property type="project" value="UniProtKB-UniPathway"/>
</dbReference>
<dbReference type="Gene3D" id="3.40.50.720">
    <property type="entry name" value="NAD(P)-binding Rossmann-like Domain"/>
    <property type="match status" value="1"/>
</dbReference>
<keyword evidence="2" id="KW-0560">Oxidoreductase</keyword>
<dbReference type="NCBIfam" id="TIGR01214">
    <property type="entry name" value="rmlD"/>
    <property type="match status" value="1"/>
</dbReference>
<keyword evidence="2" id="KW-0521">NADP</keyword>
<dbReference type="CDD" id="cd05254">
    <property type="entry name" value="dTDP_HR_like_SDR_e"/>
    <property type="match status" value="1"/>
</dbReference>
<proteinExistence type="inferred from homology"/>
<evidence type="ECO:0000313" key="3">
    <source>
        <dbReference type="EMBL" id="BBH22698.1"/>
    </source>
</evidence>
<dbReference type="SUPFAM" id="SSF51735">
    <property type="entry name" value="NAD(P)-binding Rossmann-fold domains"/>
    <property type="match status" value="1"/>
</dbReference>
<evidence type="ECO:0000313" key="4">
    <source>
        <dbReference type="Proteomes" id="UP000275368"/>
    </source>
</evidence>
<dbReference type="PANTHER" id="PTHR10491">
    <property type="entry name" value="DTDP-4-DEHYDRORHAMNOSE REDUCTASE"/>
    <property type="match status" value="1"/>
</dbReference>
<comment type="pathway">
    <text evidence="2">Carbohydrate biosynthesis; dTDP-L-rhamnose biosynthesis.</text>
</comment>
<dbReference type="UniPathway" id="UPA00124"/>